<dbReference type="EMBL" id="CABVLU010000001">
    <property type="protein sequence ID" value="VVT44327.1"/>
    <property type="molecule type" value="Genomic_DNA"/>
</dbReference>
<feature type="domain" description="FAD/NAD(P)-binding" evidence="4">
    <location>
        <begin position="5"/>
        <end position="301"/>
    </location>
</feature>
<dbReference type="PRINTS" id="PR00469">
    <property type="entry name" value="PNDRDTASEII"/>
</dbReference>
<dbReference type="InterPro" id="IPR036188">
    <property type="entry name" value="FAD/NAD-bd_sf"/>
</dbReference>
<dbReference type="GeneID" id="43579203"/>
<dbReference type="OrthoDB" id="10260355at2759"/>
<organism evidence="5 6">
    <name type="scientific">Magnusiomyces paraingens</name>
    <dbReference type="NCBI Taxonomy" id="2606893"/>
    <lineage>
        <taxon>Eukaryota</taxon>
        <taxon>Fungi</taxon>
        <taxon>Dikarya</taxon>
        <taxon>Ascomycota</taxon>
        <taxon>Saccharomycotina</taxon>
        <taxon>Dipodascomycetes</taxon>
        <taxon>Dipodascales</taxon>
        <taxon>Dipodascaceae</taxon>
        <taxon>Magnusiomyces</taxon>
    </lineage>
</organism>
<keyword evidence="2" id="KW-0285">Flavoprotein</keyword>
<keyword evidence="3" id="KW-0560">Oxidoreductase</keyword>
<dbReference type="Gene3D" id="3.50.50.60">
    <property type="entry name" value="FAD/NAD(P)-binding domain"/>
    <property type="match status" value="2"/>
</dbReference>
<evidence type="ECO:0000313" key="6">
    <source>
        <dbReference type="Proteomes" id="UP000398389"/>
    </source>
</evidence>
<dbReference type="InterPro" id="IPR050097">
    <property type="entry name" value="Ferredoxin-NADP_redctase_2"/>
</dbReference>
<evidence type="ECO:0000256" key="2">
    <source>
        <dbReference type="ARBA" id="ARBA00022630"/>
    </source>
</evidence>
<dbReference type="GO" id="GO:0016491">
    <property type="term" value="F:oxidoreductase activity"/>
    <property type="evidence" value="ECO:0007669"/>
    <property type="project" value="UniProtKB-KW"/>
</dbReference>
<sequence>MTSTYDCLIIGGGPAGLATALALCRALRTCVIFDNGTYRNASTSHMHTVLTWDHHAPHEFRQAAHNELIHGRYKTVAEIVQGNVERVEKQDDYKFTVTSNGTTYHGKTIVFASGVEDSLSSIPGLSDGWGETVFHCLFCHGFEERGSPSAGLLLDNPMVLGHLVEIAGMASKLADKVTIYTNGQDFTTMPNPREGDLLALQTRLERHGFKFDSRPITKIVAHELSIDLVFDGSQTSHRFLSYFPKQTVRNKHLMQPLGVKFLPSGHVETLPMGQATHAPGVFVAGDNCTFLQQVSGAINMGTIAGANVHHHLIRAELP</sequence>
<dbReference type="PRINTS" id="PR00368">
    <property type="entry name" value="FADPNR"/>
</dbReference>
<dbReference type="GO" id="GO:0097237">
    <property type="term" value="P:cellular response to toxic substance"/>
    <property type="evidence" value="ECO:0007669"/>
    <property type="project" value="UniProtKB-ARBA"/>
</dbReference>
<dbReference type="RefSeq" id="XP_031850994.1">
    <property type="nucleotide sequence ID" value="XM_031995103.1"/>
</dbReference>
<proteinExistence type="inferred from homology"/>
<evidence type="ECO:0000256" key="3">
    <source>
        <dbReference type="ARBA" id="ARBA00023002"/>
    </source>
</evidence>
<dbReference type="Pfam" id="PF07992">
    <property type="entry name" value="Pyr_redox_2"/>
    <property type="match status" value="1"/>
</dbReference>
<reference evidence="5 6" key="1">
    <citation type="submission" date="2019-09" db="EMBL/GenBank/DDBJ databases">
        <authorList>
            <person name="Brejova B."/>
        </authorList>
    </citation>
    <scope>NUCLEOTIDE SEQUENCE [LARGE SCALE GENOMIC DNA]</scope>
</reference>
<name>A0A5E8AZA4_9ASCO</name>
<dbReference type="SUPFAM" id="SSF51905">
    <property type="entry name" value="FAD/NAD(P)-binding domain"/>
    <property type="match status" value="1"/>
</dbReference>
<dbReference type="InterPro" id="IPR023753">
    <property type="entry name" value="FAD/NAD-binding_dom"/>
</dbReference>
<evidence type="ECO:0000259" key="4">
    <source>
        <dbReference type="Pfam" id="PF07992"/>
    </source>
</evidence>
<comment type="similarity">
    <text evidence="1">Belongs to the class-II pyridine nucleotide-disulfide oxidoreductase family.</text>
</comment>
<keyword evidence="6" id="KW-1185">Reference proteome</keyword>
<evidence type="ECO:0000313" key="5">
    <source>
        <dbReference type="EMBL" id="VVT44327.1"/>
    </source>
</evidence>
<accession>A0A5E8AZA4</accession>
<gene>
    <name evidence="5" type="ORF">SAPINGB_P000379</name>
</gene>
<protein>
    <recommendedName>
        <fullName evidence="4">FAD/NAD(P)-binding domain-containing protein</fullName>
    </recommendedName>
</protein>
<dbReference type="PANTHER" id="PTHR48105">
    <property type="entry name" value="THIOREDOXIN REDUCTASE 1-RELATED-RELATED"/>
    <property type="match status" value="1"/>
</dbReference>
<evidence type="ECO:0000256" key="1">
    <source>
        <dbReference type="ARBA" id="ARBA00009333"/>
    </source>
</evidence>
<dbReference type="Proteomes" id="UP000398389">
    <property type="component" value="Unassembled WGS sequence"/>
</dbReference>
<dbReference type="AlphaFoldDB" id="A0A5E8AZA4"/>